<keyword evidence="2" id="KW-1185">Reference proteome</keyword>
<dbReference type="Proteomes" id="UP000887562">
    <property type="component" value="Unplaced"/>
</dbReference>
<evidence type="ECO:0000256" key="1">
    <source>
        <dbReference type="SAM" id="MobiDB-lite"/>
    </source>
</evidence>
<feature type="region of interest" description="Disordered" evidence="1">
    <location>
        <begin position="715"/>
        <end position="748"/>
    </location>
</feature>
<feature type="compositionally biased region" description="Basic and acidic residues" evidence="1">
    <location>
        <begin position="724"/>
        <end position="748"/>
    </location>
</feature>
<feature type="region of interest" description="Disordered" evidence="1">
    <location>
        <begin position="226"/>
        <end position="245"/>
    </location>
</feature>
<dbReference type="AlphaFoldDB" id="A0A915EVT3"/>
<evidence type="ECO:0000313" key="2">
    <source>
        <dbReference type="Proteomes" id="UP000887562"/>
    </source>
</evidence>
<dbReference type="Pfam" id="PF07004">
    <property type="entry name" value="SHIPPO-rpt"/>
    <property type="match status" value="2"/>
</dbReference>
<sequence length="748" mass="84749">MYGRAERSINLTPREDLGPYLGPTSYNVKFEFKKCTTGGYAPFGSLGQRNTIFTSKRDEIPSPSAYSPKSSCTHIKIPIRYVERTFPSIVATLDAHGYVAGPDGQLRPQSGPMRFCCNEMNSSNLESCQRYQGCKWSSRTDYRKTFCPPNDYPGPGTYFTSINDEWIRLITRGLQQNLTNSKHVLNVPRFIEKHVRDAKHENLPPPGLYFADESQPRKINPHRPPFATSAPRFPPGDLTIPGPGTYNINRDKFDSLCTLRNQKRIPFLSSDTRMSKEKTEPTPGFRVSPALQHPRSGSSKLSGVCVCLRFMEKQREEGERGEKGVRATSKHRVRDPNSCRSVAWRQLNLPTRFPLPSRIALHRTASHRHLCIPGMTEKMLLRLKRKEVGLKVPFDSSSERVTMTAAKRCEGPGPHDYYPKPQPKCRREIPEKTSISRKNSDSRAPIERERCPPPTTYDVTMAFKALKDHRSFRASRRDQSNEAFLCSSSRFTKYTEGVAGFIANPGPGAYCVKRDPQPKCGTFRRTEERFRDVDNGQPGPADYKVAVQLPDTSIKYRLITLTTYLRLTWFRPPSSDANLYRLQTLTAIEAEFRGGVDLLLLIRLTLTVVMTADLAVGKRCEAFGRPQVEHFLHPDGIELHHIKRTDLSHASTTFSVVTSSTSLCVLGDNRILFPLAWSKATENEGIVELLQELRKEPPPEPVWMLHEAGSILDDTWNPTMQESDENHSSLERTKKAQRKKGEEQTTGY</sequence>
<reference evidence="3" key="1">
    <citation type="submission" date="2022-11" db="UniProtKB">
        <authorList>
            <consortium name="WormBaseParasite"/>
        </authorList>
    </citation>
    <scope>IDENTIFICATION</scope>
</reference>
<dbReference type="InterPro" id="IPR010736">
    <property type="entry name" value="SHIPPO-rpt"/>
</dbReference>
<dbReference type="WBParaSite" id="maker-E.canG7_contigs_3012-snap-gene-0.48-mRNA-1">
    <property type="protein sequence ID" value="maker-E.canG7_contigs_3012-snap-gene-0.48-mRNA-1"/>
    <property type="gene ID" value="EcG7_02968"/>
</dbReference>
<feature type="compositionally biased region" description="Basic and acidic residues" evidence="1">
    <location>
        <begin position="438"/>
        <end position="451"/>
    </location>
</feature>
<feature type="region of interest" description="Disordered" evidence="1">
    <location>
        <begin position="432"/>
        <end position="455"/>
    </location>
</feature>
<evidence type="ECO:0000313" key="3">
    <source>
        <dbReference type="WBParaSite" id="maker-E.canG7_contigs_3012-snap-gene-0.48-mRNA-1"/>
    </source>
</evidence>
<name>A0A915EVT3_9CEST</name>
<organism evidence="2 3">
    <name type="scientific">Echinococcus canadensis</name>
    <dbReference type="NCBI Taxonomy" id="519352"/>
    <lineage>
        <taxon>Eukaryota</taxon>
        <taxon>Metazoa</taxon>
        <taxon>Spiralia</taxon>
        <taxon>Lophotrochozoa</taxon>
        <taxon>Platyhelminthes</taxon>
        <taxon>Cestoda</taxon>
        <taxon>Eucestoda</taxon>
        <taxon>Cyclophyllidea</taxon>
        <taxon>Taeniidae</taxon>
        <taxon>Echinococcus</taxon>
        <taxon>Echinococcus canadensis group</taxon>
    </lineage>
</organism>
<dbReference type="InterPro" id="IPR051291">
    <property type="entry name" value="CIMAP"/>
</dbReference>
<protein>
    <submittedName>
        <fullName evidence="3">Uncharacterized protein</fullName>
    </submittedName>
</protein>
<feature type="region of interest" description="Disordered" evidence="1">
    <location>
        <begin position="271"/>
        <end position="298"/>
    </location>
</feature>
<accession>A0A915EVT3</accession>
<dbReference type="PANTHER" id="PTHR21580">
    <property type="entry name" value="SHIPPO-1-RELATED"/>
    <property type="match status" value="1"/>
</dbReference>
<proteinExistence type="predicted"/>